<feature type="region of interest" description="Disordered" evidence="1">
    <location>
        <begin position="197"/>
        <end position="270"/>
    </location>
</feature>
<keyword evidence="2" id="KW-0472">Membrane</keyword>
<feature type="region of interest" description="Disordered" evidence="1">
    <location>
        <begin position="40"/>
        <end position="67"/>
    </location>
</feature>
<organism evidence="3 4">
    <name type="scientific">Phytophthora pseudosyringae</name>
    <dbReference type="NCBI Taxonomy" id="221518"/>
    <lineage>
        <taxon>Eukaryota</taxon>
        <taxon>Sar</taxon>
        <taxon>Stramenopiles</taxon>
        <taxon>Oomycota</taxon>
        <taxon>Peronosporomycetes</taxon>
        <taxon>Peronosporales</taxon>
        <taxon>Peronosporaceae</taxon>
        <taxon>Phytophthora</taxon>
    </lineage>
</organism>
<accession>A0A8T1WD30</accession>
<keyword evidence="4" id="KW-1185">Reference proteome</keyword>
<feature type="compositionally biased region" description="Low complexity" evidence="1">
    <location>
        <begin position="241"/>
        <end position="254"/>
    </location>
</feature>
<evidence type="ECO:0000256" key="2">
    <source>
        <dbReference type="SAM" id="Phobius"/>
    </source>
</evidence>
<evidence type="ECO:0000256" key="1">
    <source>
        <dbReference type="SAM" id="MobiDB-lite"/>
    </source>
</evidence>
<name>A0A8T1WD30_9STRA</name>
<evidence type="ECO:0000313" key="3">
    <source>
        <dbReference type="EMBL" id="KAG7389943.1"/>
    </source>
</evidence>
<sequence length="1098" mass="119038">MMQTQPLPTCDEYDPLDAHLDELEEPGANFLQDFIVAPQPTLSDTPLSNSNGYTSEESDYSVPTPSDEQNYQDMSFLHAADTNELVDVVADLSTGDLTTVAPAQHQQQKFAGKVIKGKTSKYRGVTQTSKTSWGAKYSAKRITNTCKTPEEAAHAYDEYLKANYPQKFAKFANFCDKCAKFVNPLGLPQFESECECSASSPTGSSVPEPASVSPKKEVFNRQQITTPTAATSSLIPPTAPSPAAGPSTAPPNAGLNMMGTSSHSLDLNPADEENANFLSRRSSNLSVGSLKFSFSEDTEQFFDESFNDVAKMSSDRGGAALVDDQQQQQDQKRDSLPIAVISSAVDSFTQEDNLDQIIKDINRTSSSHSLLKGNPTEGRMDNGSMGSFTATGSSSGSGKMSELNNMAGLQVEPTTTNSLDFDVDELDELTKYFLSENDAGVIVQREMQANAALMQQNPAMMGMQNPQFKKIHSLDFDSDNTMTGSSSRSGIVMSEVKLEDTDMMNPFLVAPVAASSGLVMPPGSPPPAIIDIQTRFLEKYWRNDRKNIQCFPYCPEHGDYYRVRIENLQHRCKGVCRAPVKAHISIPAPAGGSVMQPGLLVLARCNSTFSRNMTLSEQQSLSLPEMKSLQGVSAVGVIDNFTNGAEGVDFDVIFHPDVWKFEFDLPKKRRHVQSSSPAVSSHGADSDAGGDPLAAEFLYFFEIDVFYSREKATFERLGHTESMNFQIGNTRTLLRQRNKMVEEFNSSGGPQAHVGQNDSDKLAEDELPEKKRVKVNRGRHEMLSGTSFSEDGLSSRGPTVGKPSIGYVTGEGISSSSKRDLLVDKTTPMDVDGYFRSDSKDSIFDREVGTSDLPLIKADVWKDVDDESEGLQHGATSDYRPYVSPKQKSGNVQTTGSPVATAIPIKASMNARPAIPASSPTKGSYSLPKLLAYSFACVPLSVLFIPVGILLLLGMVVVPPAASGIVGALDALSDMELSRANSSCIPSDQRMVLNRLVEEKVDSAGKPKGGMFRYHGKTELWGRIFYFSGAKFVVSMVSLIPAFVLALFAGLLYPIRPASAAIANAACGCALWSREYTRETTGKPLAGGTQYDELGGLV</sequence>
<dbReference type="Proteomes" id="UP000694044">
    <property type="component" value="Unassembled WGS sequence"/>
</dbReference>
<feature type="region of interest" description="Disordered" evidence="1">
    <location>
        <begin position="743"/>
        <end position="769"/>
    </location>
</feature>
<feature type="compositionally biased region" description="Polar residues" evidence="1">
    <location>
        <begin position="886"/>
        <end position="897"/>
    </location>
</feature>
<protein>
    <recommendedName>
        <fullName evidence="5">Transmembrane protein</fullName>
    </recommendedName>
</protein>
<feature type="transmembrane region" description="Helical" evidence="2">
    <location>
        <begin position="930"/>
        <end position="953"/>
    </location>
</feature>
<evidence type="ECO:0000313" key="4">
    <source>
        <dbReference type="Proteomes" id="UP000694044"/>
    </source>
</evidence>
<dbReference type="EMBL" id="JAGDFM010000038">
    <property type="protein sequence ID" value="KAG7389943.1"/>
    <property type="molecule type" value="Genomic_DNA"/>
</dbReference>
<feature type="region of interest" description="Disordered" evidence="1">
    <location>
        <begin position="784"/>
        <end position="808"/>
    </location>
</feature>
<reference evidence="3" key="1">
    <citation type="submission" date="2021-02" db="EMBL/GenBank/DDBJ databases">
        <authorList>
            <person name="Palmer J.M."/>
        </authorList>
    </citation>
    <scope>NUCLEOTIDE SEQUENCE</scope>
    <source>
        <strain evidence="3">SCRP734</strain>
    </source>
</reference>
<evidence type="ECO:0008006" key="5">
    <source>
        <dbReference type="Google" id="ProtNLM"/>
    </source>
</evidence>
<feature type="compositionally biased region" description="Polar residues" evidence="1">
    <location>
        <begin position="744"/>
        <end position="757"/>
    </location>
</feature>
<feature type="region of interest" description="Disordered" evidence="1">
    <location>
        <begin position="869"/>
        <end position="897"/>
    </location>
</feature>
<dbReference type="AlphaFoldDB" id="A0A8T1WD30"/>
<dbReference type="OrthoDB" id="164060at2759"/>
<feature type="compositionally biased region" description="Polar residues" evidence="1">
    <location>
        <begin position="220"/>
        <end position="235"/>
    </location>
</feature>
<gene>
    <name evidence="3" type="ORF">PHYPSEUDO_009201</name>
</gene>
<feature type="transmembrane region" description="Helical" evidence="2">
    <location>
        <begin position="1032"/>
        <end position="1053"/>
    </location>
</feature>
<proteinExistence type="predicted"/>
<comment type="caution">
    <text evidence="3">The sequence shown here is derived from an EMBL/GenBank/DDBJ whole genome shotgun (WGS) entry which is preliminary data.</text>
</comment>
<feature type="compositionally biased region" description="Basic and acidic residues" evidence="1">
    <location>
        <begin position="758"/>
        <end position="769"/>
    </location>
</feature>
<keyword evidence="2" id="KW-0812">Transmembrane</keyword>
<keyword evidence="2" id="KW-1133">Transmembrane helix</keyword>